<gene>
    <name evidence="4" type="ORF">CEY16_08850</name>
</gene>
<dbReference type="PANTHER" id="PTHR43046">
    <property type="entry name" value="GDP-MANNOSE MANNOSYL HYDROLASE"/>
    <property type="match status" value="1"/>
</dbReference>
<evidence type="ECO:0000256" key="2">
    <source>
        <dbReference type="ARBA" id="ARBA00022801"/>
    </source>
</evidence>
<sequence length="158" mass="18328">MYGVITLQRVTNALLIEGDRVLLIKKPRRNWYAIPGGKMEPCENINEAVHREIVEETGFHVIEMQLRSVCTFLIHNDKDLEDEWMMFTFLVKNYNGELLSETEEGTLEWVPISELGRYPMAKGDYSIISHALNGDARVMCATFHYSEEFELIKEKIDV</sequence>
<organism evidence="4 5">
    <name type="scientific">Halalkalibacillus sediminis</name>
    <dbReference type="NCBI Taxonomy" id="2018042"/>
    <lineage>
        <taxon>Bacteria</taxon>
        <taxon>Bacillati</taxon>
        <taxon>Bacillota</taxon>
        <taxon>Bacilli</taxon>
        <taxon>Bacillales</taxon>
        <taxon>Bacillaceae</taxon>
        <taxon>Halalkalibacillus</taxon>
    </lineage>
</organism>
<evidence type="ECO:0000313" key="4">
    <source>
        <dbReference type="EMBL" id="PKR78019.1"/>
    </source>
</evidence>
<keyword evidence="2 4" id="KW-0378">Hydrolase</keyword>
<dbReference type="Gene3D" id="3.90.79.10">
    <property type="entry name" value="Nucleoside Triphosphate Pyrophosphohydrolase"/>
    <property type="match status" value="1"/>
</dbReference>
<dbReference type="InterPro" id="IPR020084">
    <property type="entry name" value="NUDIX_hydrolase_CS"/>
</dbReference>
<comment type="cofactor">
    <cofactor evidence="1">
        <name>Mg(2+)</name>
        <dbReference type="ChEBI" id="CHEBI:18420"/>
    </cofactor>
</comment>
<dbReference type="Proteomes" id="UP000243524">
    <property type="component" value="Unassembled WGS sequence"/>
</dbReference>
<evidence type="ECO:0000259" key="3">
    <source>
        <dbReference type="PROSITE" id="PS51462"/>
    </source>
</evidence>
<proteinExistence type="predicted"/>
<dbReference type="PANTHER" id="PTHR43046:SF2">
    <property type="entry name" value="8-OXO-DGTP DIPHOSPHATASE-RELATED"/>
    <property type="match status" value="1"/>
</dbReference>
<dbReference type="PROSITE" id="PS51462">
    <property type="entry name" value="NUDIX"/>
    <property type="match status" value="1"/>
</dbReference>
<evidence type="ECO:0000313" key="5">
    <source>
        <dbReference type="Proteomes" id="UP000243524"/>
    </source>
</evidence>
<comment type="caution">
    <text evidence="4">The sequence shown here is derived from an EMBL/GenBank/DDBJ whole genome shotgun (WGS) entry which is preliminary data.</text>
</comment>
<dbReference type="PROSITE" id="PS00893">
    <property type="entry name" value="NUDIX_BOX"/>
    <property type="match status" value="1"/>
</dbReference>
<reference evidence="4 5" key="1">
    <citation type="submission" date="2017-06" db="EMBL/GenBank/DDBJ databases">
        <title>the draft geome sequence of Illustriluteabacillus marina B3227.</title>
        <authorList>
            <person name="He R.-H."/>
            <person name="Du Z.-J."/>
        </authorList>
    </citation>
    <scope>NUCLEOTIDE SEQUENCE [LARGE SCALE GENOMIC DNA]</scope>
    <source>
        <strain evidence="4 5">B3227</strain>
    </source>
</reference>
<dbReference type="AlphaFoldDB" id="A0A2I0QUN3"/>
<evidence type="ECO:0000256" key="1">
    <source>
        <dbReference type="ARBA" id="ARBA00001946"/>
    </source>
</evidence>
<keyword evidence="5" id="KW-1185">Reference proteome</keyword>
<accession>A0A2I0QUN3</accession>
<dbReference type="GO" id="GO:0016787">
    <property type="term" value="F:hydrolase activity"/>
    <property type="evidence" value="ECO:0007669"/>
    <property type="project" value="UniProtKB-KW"/>
</dbReference>
<dbReference type="EMBL" id="PJNH01000002">
    <property type="protein sequence ID" value="PKR78019.1"/>
    <property type="molecule type" value="Genomic_DNA"/>
</dbReference>
<dbReference type="SUPFAM" id="SSF55811">
    <property type="entry name" value="Nudix"/>
    <property type="match status" value="1"/>
</dbReference>
<name>A0A2I0QUN3_9BACI</name>
<feature type="domain" description="Nudix hydrolase" evidence="3">
    <location>
        <begin position="6"/>
        <end position="133"/>
    </location>
</feature>
<dbReference type="Pfam" id="PF00293">
    <property type="entry name" value="NUDIX"/>
    <property type="match status" value="1"/>
</dbReference>
<dbReference type="InterPro" id="IPR000086">
    <property type="entry name" value="NUDIX_hydrolase_dom"/>
</dbReference>
<protein>
    <submittedName>
        <fullName evidence="4">NUDIX hydrolase</fullName>
    </submittedName>
</protein>
<dbReference type="InterPro" id="IPR015797">
    <property type="entry name" value="NUDIX_hydrolase-like_dom_sf"/>
</dbReference>
<dbReference type="CDD" id="cd18886">
    <property type="entry name" value="NUDIX_MutT_Nudt1"/>
    <property type="match status" value="1"/>
</dbReference>